<reference evidence="1" key="1">
    <citation type="submission" date="2016-10" db="EMBL/GenBank/DDBJ databases">
        <authorList>
            <person name="de Groot N.N."/>
        </authorList>
    </citation>
    <scope>NUCLEOTIDE SEQUENCE</scope>
</reference>
<name>A0A1W1BV73_9ZZZZ</name>
<dbReference type="AlphaFoldDB" id="A0A1W1BV73"/>
<dbReference type="PANTHER" id="PTHR35850">
    <property type="entry name" value="CYTOPLASMIC PROTEIN-RELATED"/>
    <property type="match status" value="1"/>
</dbReference>
<dbReference type="EMBL" id="FPHF01000040">
    <property type="protein sequence ID" value="SFV57490.1"/>
    <property type="molecule type" value="Genomic_DNA"/>
</dbReference>
<gene>
    <name evidence="1" type="ORF">MNB_SM-4-309</name>
</gene>
<sequence>MSKQSESPKERINVTYKPATGDSSAEVEIPYKLTILGEFNPDEESKSVEDKKVISVNKNNFNDVLKHQNLSLNFSVDNKLSDEEGASMNISLKLENMKDFSPENIVENVEEMKKLMELRQSLISLKGPLGNVPAFRKAIESAIGNESERNALLGELSLETQK</sequence>
<accession>A0A1W1BV73</accession>
<dbReference type="PIRSF" id="PIRSF028301">
    <property type="entry name" value="UCP028301"/>
    <property type="match status" value="1"/>
</dbReference>
<dbReference type="PANTHER" id="PTHR35850:SF2">
    <property type="entry name" value="TYPE VI SECRETION SYSTEM CONTRACTILE SHEATH SMALL SUBUNIT"/>
    <property type="match status" value="1"/>
</dbReference>
<organism evidence="1">
    <name type="scientific">hydrothermal vent metagenome</name>
    <dbReference type="NCBI Taxonomy" id="652676"/>
    <lineage>
        <taxon>unclassified sequences</taxon>
        <taxon>metagenomes</taxon>
        <taxon>ecological metagenomes</taxon>
    </lineage>
</organism>
<proteinExistence type="predicted"/>
<evidence type="ECO:0000313" key="1">
    <source>
        <dbReference type="EMBL" id="SFV57490.1"/>
    </source>
</evidence>
<dbReference type="Pfam" id="PF05591">
    <property type="entry name" value="T6SS_VipA"/>
    <property type="match status" value="1"/>
</dbReference>
<dbReference type="InterPro" id="IPR008312">
    <property type="entry name" value="T6SS_TssB1"/>
</dbReference>
<protein>
    <submittedName>
        <fullName evidence="1">Uncharacterized protein ImpB</fullName>
    </submittedName>
</protein>
<dbReference type="NCBIfam" id="TIGR03358">
    <property type="entry name" value="VI_chp_5"/>
    <property type="match status" value="1"/>
</dbReference>